<dbReference type="AlphaFoldDB" id="A0A4C2A9R5"/>
<accession>A0A4C2A9R5</accession>
<sequence>MFVRTDRRGYAPLSVGMRSIHHISSAMLSEIEVMNAGPVYYTDFISTQANLRKFREYVRTGTNCAVCRNENTEELFGDDVRAVLLQALLRISFKNK</sequence>
<comment type="caution">
    <text evidence="1">The sequence shown here is derived from an EMBL/GenBank/DDBJ whole genome shotgun (WGS) entry which is preliminary data.</text>
</comment>
<keyword evidence="2" id="KW-1185">Reference proteome</keyword>
<organism evidence="1 2">
    <name type="scientific">Eumeta variegata</name>
    <name type="common">Bagworm moth</name>
    <name type="synonym">Eumeta japonica</name>
    <dbReference type="NCBI Taxonomy" id="151549"/>
    <lineage>
        <taxon>Eukaryota</taxon>
        <taxon>Metazoa</taxon>
        <taxon>Ecdysozoa</taxon>
        <taxon>Arthropoda</taxon>
        <taxon>Hexapoda</taxon>
        <taxon>Insecta</taxon>
        <taxon>Pterygota</taxon>
        <taxon>Neoptera</taxon>
        <taxon>Endopterygota</taxon>
        <taxon>Lepidoptera</taxon>
        <taxon>Glossata</taxon>
        <taxon>Ditrysia</taxon>
        <taxon>Tineoidea</taxon>
        <taxon>Psychidae</taxon>
        <taxon>Oiketicinae</taxon>
        <taxon>Eumeta</taxon>
    </lineage>
</organism>
<evidence type="ECO:0000313" key="1">
    <source>
        <dbReference type="EMBL" id="GBP96858.1"/>
    </source>
</evidence>
<proteinExistence type="predicted"/>
<name>A0A4C2A9R5_EUMVA</name>
<dbReference type="EMBL" id="BGZK01002842">
    <property type="protein sequence ID" value="GBP96858.1"/>
    <property type="molecule type" value="Genomic_DNA"/>
</dbReference>
<evidence type="ECO:0000313" key="2">
    <source>
        <dbReference type="Proteomes" id="UP000299102"/>
    </source>
</evidence>
<reference evidence="1 2" key="1">
    <citation type="journal article" date="2019" name="Commun. Biol.">
        <title>The bagworm genome reveals a unique fibroin gene that provides high tensile strength.</title>
        <authorList>
            <person name="Kono N."/>
            <person name="Nakamura H."/>
            <person name="Ohtoshi R."/>
            <person name="Tomita M."/>
            <person name="Numata K."/>
            <person name="Arakawa K."/>
        </authorList>
    </citation>
    <scope>NUCLEOTIDE SEQUENCE [LARGE SCALE GENOMIC DNA]</scope>
</reference>
<dbReference type="OrthoDB" id="7382669at2759"/>
<dbReference type="Proteomes" id="UP000299102">
    <property type="component" value="Unassembled WGS sequence"/>
</dbReference>
<gene>
    <name evidence="1" type="ORF">EVAR_67300_1</name>
</gene>
<protein>
    <submittedName>
        <fullName evidence="1">Uncharacterized protein</fullName>
    </submittedName>
</protein>